<evidence type="ECO:0000313" key="2">
    <source>
        <dbReference type="Proteomes" id="UP000822476"/>
    </source>
</evidence>
<dbReference type="Proteomes" id="UP000822476">
    <property type="component" value="Unassembled WGS sequence"/>
</dbReference>
<name>A0A8S9YJ71_9TREM</name>
<reference evidence="1" key="1">
    <citation type="submission" date="2019-07" db="EMBL/GenBank/DDBJ databases">
        <title>Annotation for the trematode Paragonimus miyazaki's.</title>
        <authorList>
            <person name="Choi Y.-J."/>
        </authorList>
    </citation>
    <scope>NUCLEOTIDE SEQUENCE</scope>
    <source>
        <strain evidence="1">Japan</strain>
    </source>
</reference>
<accession>A0A8S9YJ71</accession>
<sequence>MSIFLRFAFQGLRRLSQPGKLQAQNTDGQSRRKRHPLRAKTVSILRTHEKAHIDYTDPAHMTASLSSLVEDDGTQPDRLFPGKPVDNYLSTLDHAVTALSRSEAYLPQLWSDPDRLSS</sequence>
<comment type="caution">
    <text evidence="1">The sequence shown here is derived from an EMBL/GenBank/DDBJ whole genome shotgun (WGS) entry which is preliminary data.</text>
</comment>
<proteinExistence type="predicted"/>
<keyword evidence="2" id="KW-1185">Reference proteome</keyword>
<evidence type="ECO:0000313" key="1">
    <source>
        <dbReference type="EMBL" id="KAF7233905.1"/>
    </source>
</evidence>
<feature type="non-terminal residue" evidence="1">
    <location>
        <position position="1"/>
    </location>
</feature>
<dbReference type="AlphaFoldDB" id="A0A8S9YJ71"/>
<gene>
    <name evidence="1" type="ORF">EG68_12536</name>
</gene>
<protein>
    <submittedName>
        <fullName evidence="1">Uncharacterized protein</fullName>
    </submittedName>
</protein>
<dbReference type="EMBL" id="JTDE01015746">
    <property type="protein sequence ID" value="KAF7233905.1"/>
    <property type="molecule type" value="Genomic_DNA"/>
</dbReference>
<organism evidence="1 2">
    <name type="scientific">Paragonimus skrjabini miyazakii</name>
    <dbReference type="NCBI Taxonomy" id="59628"/>
    <lineage>
        <taxon>Eukaryota</taxon>
        <taxon>Metazoa</taxon>
        <taxon>Spiralia</taxon>
        <taxon>Lophotrochozoa</taxon>
        <taxon>Platyhelminthes</taxon>
        <taxon>Trematoda</taxon>
        <taxon>Digenea</taxon>
        <taxon>Plagiorchiida</taxon>
        <taxon>Troglotremata</taxon>
        <taxon>Troglotrematidae</taxon>
        <taxon>Paragonimus</taxon>
    </lineage>
</organism>